<accession>A0A6J1MH29</accession>
<feature type="compositionally biased region" description="Acidic residues" evidence="1">
    <location>
        <begin position="479"/>
        <end position="498"/>
    </location>
</feature>
<dbReference type="GeneID" id="111603130"/>
<proteinExistence type="predicted"/>
<dbReference type="OMA" id="KMSVAMI"/>
<protein>
    <submittedName>
        <fullName evidence="3">Uncharacterized protein LOC111603130</fullName>
    </submittedName>
</protein>
<feature type="compositionally biased region" description="Basic and acidic residues" evidence="1">
    <location>
        <begin position="499"/>
        <end position="509"/>
    </location>
</feature>
<evidence type="ECO:0000313" key="2">
    <source>
        <dbReference type="Proteomes" id="UP000504633"/>
    </source>
</evidence>
<dbReference type="Proteomes" id="UP000504633">
    <property type="component" value="Unplaced"/>
</dbReference>
<reference evidence="3" key="1">
    <citation type="submission" date="2025-08" db="UniProtKB">
        <authorList>
            <consortium name="RefSeq"/>
        </authorList>
    </citation>
    <scope>IDENTIFICATION</scope>
    <source>
        <strain evidence="3">15085-1641.00</strain>
        <tissue evidence="3">Whole body</tissue>
    </source>
</reference>
<evidence type="ECO:0000256" key="1">
    <source>
        <dbReference type="SAM" id="MobiDB-lite"/>
    </source>
</evidence>
<sequence length="509" mass="58107">MNNLHGLGSLRLLPFGGPTQNPVSAILSTYRSVRSRLIRKMSVAMIRRRSNLSFLEKRSIDGESNAATGCARLPIAMRRYPKTRTPNRGNNDPLMLPTSNVWASFHSQRSYTTMGERFERAKMLKRPKDRIDRPLVPMLVFQTEPKYQGNLAADRNEQVISGSKMLKLLRDAKKPVEGGKPDKSQKPLLPIMHIHDKTDQLVKARAVRSSRDMRPFIHPKRQRIPPVIRDRAQSLICMDPVLKFATADMPFLNTTDNPSRYLETYETRLRALRQSKPLKLKVPTASNSGNLHLRNRLVQRSLSQRSHRPTSFSPKQEFHGSPMQLPSIKPFKKSMPYNKRSTKLTRPKKIVEKPVENLVKQVRKIKHKERDNLNNLLGDLLDQNSSKQKVGAIEFHKISPLSKLVTTSMEGRSKLHTRAFENQLKTPTLYTSQTFRNHNMSTGASRRSTLLGHQAVVRARARQENKLSLLLNADTQYQSEDDGDDDDDDGDDGDDDKNDENKTDNDDIN</sequence>
<gene>
    <name evidence="3" type="primary">LOC111603130</name>
</gene>
<dbReference type="RefSeq" id="XP_023176372.1">
    <property type="nucleotide sequence ID" value="XM_023320604.2"/>
</dbReference>
<dbReference type="KEGG" id="dhe:111603130"/>
<feature type="compositionally biased region" description="Polar residues" evidence="1">
    <location>
        <begin position="298"/>
        <end position="314"/>
    </location>
</feature>
<feature type="region of interest" description="Disordered" evidence="1">
    <location>
        <begin position="282"/>
        <end position="335"/>
    </location>
</feature>
<organism evidence="2 3">
    <name type="scientific">Drosophila hydei</name>
    <name type="common">Fruit fly</name>
    <dbReference type="NCBI Taxonomy" id="7224"/>
    <lineage>
        <taxon>Eukaryota</taxon>
        <taxon>Metazoa</taxon>
        <taxon>Ecdysozoa</taxon>
        <taxon>Arthropoda</taxon>
        <taxon>Hexapoda</taxon>
        <taxon>Insecta</taxon>
        <taxon>Pterygota</taxon>
        <taxon>Neoptera</taxon>
        <taxon>Endopterygota</taxon>
        <taxon>Diptera</taxon>
        <taxon>Brachycera</taxon>
        <taxon>Muscomorpha</taxon>
        <taxon>Ephydroidea</taxon>
        <taxon>Drosophilidae</taxon>
        <taxon>Drosophila</taxon>
    </lineage>
</organism>
<dbReference type="OrthoDB" id="7847438at2759"/>
<name>A0A6J1MH29_DROHY</name>
<dbReference type="AlphaFoldDB" id="A0A6J1MH29"/>
<keyword evidence="2" id="KW-1185">Reference proteome</keyword>
<evidence type="ECO:0000313" key="3">
    <source>
        <dbReference type="RefSeq" id="XP_023176372.1"/>
    </source>
</evidence>
<feature type="region of interest" description="Disordered" evidence="1">
    <location>
        <begin position="472"/>
        <end position="509"/>
    </location>
</feature>